<evidence type="ECO:0000256" key="5">
    <source>
        <dbReference type="ARBA" id="ARBA00022692"/>
    </source>
</evidence>
<feature type="transmembrane region" description="Helical" evidence="8">
    <location>
        <begin position="204"/>
        <end position="230"/>
    </location>
</feature>
<evidence type="ECO:0000256" key="1">
    <source>
        <dbReference type="ARBA" id="ARBA00004651"/>
    </source>
</evidence>
<evidence type="ECO:0000313" key="10">
    <source>
        <dbReference type="Proteomes" id="UP000184172"/>
    </source>
</evidence>
<keyword evidence="6 8" id="KW-1133">Transmembrane helix</keyword>
<dbReference type="RefSeq" id="WP_073220149.1">
    <property type="nucleotide sequence ID" value="NZ_FNNS01000021.1"/>
</dbReference>
<dbReference type="PANTHER" id="PTHR21716">
    <property type="entry name" value="TRANSMEMBRANE PROTEIN"/>
    <property type="match status" value="1"/>
</dbReference>
<keyword evidence="4" id="KW-1003">Cell membrane</keyword>
<sequence>MSVSKIAISGSYLIKSLLIVGGVLTVCYVGASLILPLLVAAIVAILLDKPTQKFKQWGMPNWLSITLSVLLMLIIFLLLSWLIGSQLNNIAGEWPTIKDKASEKLNNLSQWANERLNWDYQNYIENNKRLVQKAEGLASSFLASVMTLLSQSFIIFIYIILLLMQKKMFIGFFKKLTSQPESMGYLLSNSSKIISSYLLGKGKIMLFLFAIYYLGFTLGSVPYALFLALFAALFSIIPYVGNLIGGGIAVVLAFLYSGTTPALIVIGVIAAAQLIENYILTPWIIGEEINLNPFTTVFGVILFSTLWGMVGAIISLPIIGVLKVLFERTNGMEAYAHLIGKKEDS</sequence>
<dbReference type="Proteomes" id="UP000184172">
    <property type="component" value="Unassembled WGS sequence"/>
</dbReference>
<dbReference type="GO" id="GO:0055085">
    <property type="term" value="P:transmembrane transport"/>
    <property type="evidence" value="ECO:0007669"/>
    <property type="project" value="TreeGrafter"/>
</dbReference>
<protein>
    <submittedName>
        <fullName evidence="9">Predicted PurR-regulated permease PerM</fullName>
    </submittedName>
</protein>
<keyword evidence="5 8" id="KW-0812">Transmembrane</keyword>
<evidence type="ECO:0000256" key="2">
    <source>
        <dbReference type="ARBA" id="ARBA00009773"/>
    </source>
</evidence>
<keyword evidence="7 8" id="KW-0472">Membrane</keyword>
<feature type="transmembrane region" description="Helical" evidence="8">
    <location>
        <begin position="297"/>
        <end position="322"/>
    </location>
</feature>
<feature type="transmembrane region" description="Helical" evidence="8">
    <location>
        <begin position="17"/>
        <end position="47"/>
    </location>
</feature>
<organism evidence="9 10">
    <name type="scientific">Aequorivita viscosa</name>
    <dbReference type="NCBI Taxonomy" id="797419"/>
    <lineage>
        <taxon>Bacteria</taxon>
        <taxon>Pseudomonadati</taxon>
        <taxon>Bacteroidota</taxon>
        <taxon>Flavobacteriia</taxon>
        <taxon>Flavobacteriales</taxon>
        <taxon>Flavobacteriaceae</taxon>
        <taxon>Aequorivita</taxon>
    </lineage>
</organism>
<dbReference type="GO" id="GO:0005886">
    <property type="term" value="C:plasma membrane"/>
    <property type="evidence" value="ECO:0007669"/>
    <property type="project" value="UniProtKB-SubCell"/>
</dbReference>
<evidence type="ECO:0000256" key="4">
    <source>
        <dbReference type="ARBA" id="ARBA00022475"/>
    </source>
</evidence>
<dbReference type="InterPro" id="IPR002549">
    <property type="entry name" value="AI-2E-like"/>
</dbReference>
<evidence type="ECO:0000313" key="9">
    <source>
        <dbReference type="EMBL" id="SHJ66677.1"/>
    </source>
</evidence>
<dbReference type="PANTHER" id="PTHR21716:SF53">
    <property type="entry name" value="PERMEASE PERM-RELATED"/>
    <property type="match status" value="1"/>
</dbReference>
<dbReference type="AlphaFoldDB" id="A0A1M6L679"/>
<gene>
    <name evidence="9" type="ORF">SAMN04487908_12239</name>
</gene>
<feature type="transmembrane region" description="Helical" evidence="8">
    <location>
        <begin position="263"/>
        <end position="285"/>
    </location>
</feature>
<dbReference type="EMBL" id="FQYV01000022">
    <property type="protein sequence ID" value="SHJ66677.1"/>
    <property type="molecule type" value="Genomic_DNA"/>
</dbReference>
<feature type="transmembrane region" description="Helical" evidence="8">
    <location>
        <begin position="236"/>
        <end position="256"/>
    </location>
</feature>
<dbReference type="OrthoDB" id="5761230at2"/>
<feature type="transmembrane region" description="Helical" evidence="8">
    <location>
        <begin position="59"/>
        <end position="83"/>
    </location>
</feature>
<dbReference type="Pfam" id="PF01594">
    <property type="entry name" value="AI-2E_transport"/>
    <property type="match status" value="1"/>
</dbReference>
<keyword evidence="3" id="KW-0813">Transport</keyword>
<evidence type="ECO:0000256" key="6">
    <source>
        <dbReference type="ARBA" id="ARBA00022989"/>
    </source>
</evidence>
<name>A0A1M6L679_9FLAO</name>
<evidence type="ECO:0000256" key="3">
    <source>
        <dbReference type="ARBA" id="ARBA00022448"/>
    </source>
</evidence>
<reference evidence="10" key="1">
    <citation type="submission" date="2016-11" db="EMBL/GenBank/DDBJ databases">
        <authorList>
            <person name="Varghese N."/>
            <person name="Submissions S."/>
        </authorList>
    </citation>
    <scope>NUCLEOTIDE SEQUENCE [LARGE SCALE GENOMIC DNA]</scope>
    <source>
        <strain evidence="10">DSM 26349</strain>
    </source>
</reference>
<proteinExistence type="inferred from homology"/>
<keyword evidence="10" id="KW-1185">Reference proteome</keyword>
<accession>A0A1M6L679</accession>
<feature type="transmembrane region" description="Helical" evidence="8">
    <location>
        <begin position="141"/>
        <end position="164"/>
    </location>
</feature>
<comment type="subcellular location">
    <subcellularLocation>
        <location evidence="1">Cell membrane</location>
        <topology evidence="1">Multi-pass membrane protein</topology>
    </subcellularLocation>
</comment>
<evidence type="ECO:0000256" key="8">
    <source>
        <dbReference type="SAM" id="Phobius"/>
    </source>
</evidence>
<evidence type="ECO:0000256" key="7">
    <source>
        <dbReference type="ARBA" id="ARBA00023136"/>
    </source>
</evidence>
<comment type="similarity">
    <text evidence="2">Belongs to the autoinducer-2 exporter (AI-2E) (TC 2.A.86) family.</text>
</comment>
<dbReference type="STRING" id="797419.SAMN05216556_12128"/>